<evidence type="ECO:0000313" key="2">
    <source>
        <dbReference type="EMBL" id="KAE9410732.1"/>
    </source>
</evidence>
<dbReference type="Gene3D" id="3.30.200.20">
    <property type="entry name" value="Phosphorylase Kinase, domain 1"/>
    <property type="match status" value="1"/>
</dbReference>
<keyword evidence="2" id="KW-0808">Transferase</keyword>
<accession>A0A6A4IEN0</accession>
<dbReference type="GO" id="GO:0006646">
    <property type="term" value="P:phosphatidylethanolamine biosynthetic process"/>
    <property type="evidence" value="ECO:0007669"/>
    <property type="project" value="TreeGrafter"/>
</dbReference>
<keyword evidence="2" id="KW-0418">Kinase</keyword>
<gene>
    <name evidence="2" type="ORF">BT96DRAFT_952657</name>
</gene>
<comment type="similarity">
    <text evidence="1">Belongs to the choline/ethanolamine kinase family.</text>
</comment>
<evidence type="ECO:0000313" key="3">
    <source>
        <dbReference type="Proteomes" id="UP000799118"/>
    </source>
</evidence>
<protein>
    <submittedName>
        <fullName evidence="2">Kinase-like protein</fullName>
    </submittedName>
</protein>
<dbReference type="PANTHER" id="PTHR22603:SF93">
    <property type="entry name" value="RE24176P"/>
    <property type="match status" value="1"/>
</dbReference>
<sequence length="442" mass="50233">MSMSPILTPSLSTLESPSKHIRRVSTSSVKSFVSVIASASSVSSIPSGEPEVVKAEGLRHASFFLEARHYKKSSFSVQLLECIRALRIPSWTSPKITFQDLHIHKVSGSLTNAVFFVSCPSVKETLTLLLRIYGPSSGSLISRPRELRTLHILSSRYNLGPKVYGTFENGRMEEYFPSTTLTAQEMRDPEISRFIAARMGELHSVPIDVIEETSPESSEGKGWQLGAKKNVKSWLMPARDVLMLANMPQSVRDEIDIDKFQQQWESYMRWLSKVDDVHNGSRRVFAHNDTQYGNILRLEGVEVRAPHRLLIVVDFEYASPNPASFDIANHFQEWTFNYHTSTPHLPDESRYPTLQERENFYRSYLEHADASSVEPLSQRVKNLEEQVRYWGPACHAMWSIWGLVQARDDILGNVTDPEFDYIGYSRSRMAGFRRSIAALGIL</sequence>
<keyword evidence="3" id="KW-1185">Reference proteome</keyword>
<reference evidence="2" key="1">
    <citation type="journal article" date="2019" name="Environ. Microbiol.">
        <title>Fungal ecological strategies reflected in gene transcription - a case study of two litter decomposers.</title>
        <authorList>
            <person name="Barbi F."/>
            <person name="Kohler A."/>
            <person name="Barry K."/>
            <person name="Baskaran P."/>
            <person name="Daum C."/>
            <person name="Fauchery L."/>
            <person name="Ihrmark K."/>
            <person name="Kuo A."/>
            <person name="LaButti K."/>
            <person name="Lipzen A."/>
            <person name="Morin E."/>
            <person name="Grigoriev I.V."/>
            <person name="Henrissat B."/>
            <person name="Lindahl B."/>
            <person name="Martin F."/>
        </authorList>
    </citation>
    <scope>NUCLEOTIDE SEQUENCE</scope>
    <source>
        <strain evidence="2">JB14</strain>
    </source>
</reference>
<evidence type="ECO:0000256" key="1">
    <source>
        <dbReference type="ARBA" id="ARBA00038211"/>
    </source>
</evidence>
<dbReference type="EMBL" id="ML769384">
    <property type="protein sequence ID" value="KAE9410732.1"/>
    <property type="molecule type" value="Genomic_DNA"/>
</dbReference>
<dbReference type="CDD" id="cd05157">
    <property type="entry name" value="ETNK_euk"/>
    <property type="match status" value="1"/>
</dbReference>
<proteinExistence type="inferred from homology"/>
<dbReference type="Pfam" id="PF01633">
    <property type="entry name" value="Choline_kinase"/>
    <property type="match status" value="1"/>
</dbReference>
<dbReference type="Proteomes" id="UP000799118">
    <property type="component" value="Unassembled WGS sequence"/>
</dbReference>
<organism evidence="2 3">
    <name type="scientific">Gymnopus androsaceus JB14</name>
    <dbReference type="NCBI Taxonomy" id="1447944"/>
    <lineage>
        <taxon>Eukaryota</taxon>
        <taxon>Fungi</taxon>
        <taxon>Dikarya</taxon>
        <taxon>Basidiomycota</taxon>
        <taxon>Agaricomycotina</taxon>
        <taxon>Agaricomycetes</taxon>
        <taxon>Agaricomycetidae</taxon>
        <taxon>Agaricales</taxon>
        <taxon>Marasmiineae</taxon>
        <taxon>Omphalotaceae</taxon>
        <taxon>Gymnopus</taxon>
    </lineage>
</organism>
<name>A0A6A4IEN0_9AGAR</name>
<dbReference type="GO" id="GO:0005737">
    <property type="term" value="C:cytoplasm"/>
    <property type="evidence" value="ECO:0007669"/>
    <property type="project" value="TreeGrafter"/>
</dbReference>
<dbReference type="PANTHER" id="PTHR22603">
    <property type="entry name" value="CHOLINE/ETHANOALAMINE KINASE"/>
    <property type="match status" value="1"/>
</dbReference>
<dbReference type="InterPro" id="IPR011009">
    <property type="entry name" value="Kinase-like_dom_sf"/>
</dbReference>
<dbReference type="GO" id="GO:0004103">
    <property type="term" value="F:choline kinase activity"/>
    <property type="evidence" value="ECO:0007669"/>
    <property type="project" value="TreeGrafter"/>
</dbReference>
<dbReference type="AlphaFoldDB" id="A0A6A4IEN0"/>
<dbReference type="SUPFAM" id="SSF56112">
    <property type="entry name" value="Protein kinase-like (PK-like)"/>
    <property type="match status" value="1"/>
</dbReference>
<dbReference type="GO" id="GO:0004305">
    <property type="term" value="F:ethanolamine kinase activity"/>
    <property type="evidence" value="ECO:0007669"/>
    <property type="project" value="TreeGrafter"/>
</dbReference>
<dbReference type="Gene3D" id="3.90.1200.10">
    <property type="match status" value="1"/>
</dbReference>
<dbReference type="OrthoDB" id="10267235at2759"/>